<evidence type="ECO:0000313" key="4">
    <source>
        <dbReference type="WBParaSite" id="PgB09_g046_t01"/>
    </source>
</evidence>
<dbReference type="WBParaSite" id="PgB09_g046_t02">
    <property type="protein sequence ID" value="PgB09_g046_t02"/>
    <property type="gene ID" value="PgB09_g046"/>
</dbReference>
<reference evidence="4 5" key="1">
    <citation type="submission" date="2022-11" db="UniProtKB">
        <authorList>
            <consortium name="WormBaseParasite"/>
        </authorList>
    </citation>
    <scope>IDENTIFICATION</scope>
</reference>
<feature type="region of interest" description="Disordered" evidence="2">
    <location>
        <begin position="334"/>
        <end position="362"/>
    </location>
</feature>
<sequence length="362" mass="41604">VSCARMPWVRSSSGSAATCKERLILSIENARRELNRCDWDEKLTDFSATLQKDLSETVTDLVSASYRKQGVSKLLVDKFDDLVADVESRIAVLENMMAKQREPRPAADRRIWDSDTADAKIQHSQSVCNIRNEPSETTASSTPTLSAIDQIDRNLKLLEDRLQHIEQQFAEDVEAEQIGIPFQVDDLIDYATKMRKVMYKRIFLIRNYQALIRNDRRFKERAKDLTRSVVKWSDEEKKNVLNVLTKLEGALDAQRRSLVVINQSFNKVYPLENDLNIVQALIGRFLDKYQTPDDRSKRDENFIASLITSPRRSRSREDVTNSAERINHDISSIRSSLSSIARKKRSTDDSSKRTTKDEKSSK</sequence>
<evidence type="ECO:0000256" key="1">
    <source>
        <dbReference type="SAM" id="Coils"/>
    </source>
</evidence>
<name>A0A914ZND2_PARUN</name>
<evidence type="ECO:0000313" key="5">
    <source>
        <dbReference type="WBParaSite" id="PgB09_g046_t02"/>
    </source>
</evidence>
<dbReference type="AlphaFoldDB" id="A0A914ZND2"/>
<organism evidence="3 5">
    <name type="scientific">Parascaris univalens</name>
    <name type="common">Nematode worm</name>
    <dbReference type="NCBI Taxonomy" id="6257"/>
    <lineage>
        <taxon>Eukaryota</taxon>
        <taxon>Metazoa</taxon>
        <taxon>Ecdysozoa</taxon>
        <taxon>Nematoda</taxon>
        <taxon>Chromadorea</taxon>
        <taxon>Rhabditida</taxon>
        <taxon>Spirurina</taxon>
        <taxon>Ascaridomorpha</taxon>
        <taxon>Ascaridoidea</taxon>
        <taxon>Ascarididae</taxon>
        <taxon>Parascaris</taxon>
    </lineage>
</organism>
<accession>A0A914ZND2</accession>
<keyword evidence="3" id="KW-1185">Reference proteome</keyword>
<feature type="compositionally biased region" description="Basic and acidic residues" evidence="2">
    <location>
        <begin position="346"/>
        <end position="362"/>
    </location>
</feature>
<dbReference type="Proteomes" id="UP000887569">
    <property type="component" value="Unplaced"/>
</dbReference>
<dbReference type="WBParaSite" id="PgB09_g046_t01">
    <property type="protein sequence ID" value="PgB09_g046_t01"/>
    <property type="gene ID" value="PgB09_g046"/>
</dbReference>
<protein>
    <submittedName>
        <fullName evidence="4 5">Uncharacterized protein</fullName>
    </submittedName>
</protein>
<evidence type="ECO:0000313" key="3">
    <source>
        <dbReference type="Proteomes" id="UP000887569"/>
    </source>
</evidence>
<evidence type="ECO:0000256" key="2">
    <source>
        <dbReference type="SAM" id="MobiDB-lite"/>
    </source>
</evidence>
<feature type="coiled-coil region" evidence="1">
    <location>
        <begin position="148"/>
        <end position="175"/>
    </location>
</feature>
<keyword evidence="1" id="KW-0175">Coiled coil</keyword>
<proteinExistence type="predicted"/>